<evidence type="ECO:0000256" key="1">
    <source>
        <dbReference type="SAM" id="Coils"/>
    </source>
</evidence>
<feature type="coiled-coil region" evidence="1">
    <location>
        <begin position="567"/>
        <end position="645"/>
    </location>
</feature>
<feature type="coiled-coil region" evidence="1">
    <location>
        <begin position="1233"/>
        <end position="1311"/>
    </location>
</feature>
<keyword evidence="1" id="KW-0175">Coiled coil</keyword>
<dbReference type="VEuPathDB" id="PlasmoDB:PVPAM_070008000"/>
<sequence length="2872" mass="333568">MKKPIYRTALFGLWLASLDLNRGKNTLHNIKKHFEDSKFLSFDPNLKRNKKFKHKDVKKKSFKSLETDSVQQFDKEISKVNREDPTGIIESDSASFISLGNASLKNEPSDGGGDEVVLRTDGGGSDTDNDSGKLEKSEIPDVENAESVSKYKIVLEDYVNKLKESNPYFLMEVDYVNLQSFKEIRNLIPEGKEYHKFYDEEMDKKVTDYTNRLDALMKKFIGAKNEMIKMDAIVKIHKKGSTELKQEAENVKKLELAKEQYEKYMKEYNDDIKPIVHEIRNKAYEHLKQSSCTHQCNAYIMNYARLLNKYIKNISETTDESVVTIVKSINDYNSLDKILELAERENIDIAENVYLLKLLGEEVNDLNYVYVINRSLINDANKVLMDIKENGILFHTKEDKIVNSTKELINNYCVFHHIMILNVPIKKMYEERIKRSNDLFSTIMEKLKDEAHKLINSVFVEEESNKILKSSEGIVQNAEKILEENKKKIDFFKRYPEIKTKPPMEELQTEFSQQEEARGEILNMAQLIDHLYNNLFHVNKTNHLNKLNEIAQYGDSITKGNLLLEEISEINKERNVLKVNIATLKNVHGNLVRSKNNIVEIVINVDNTSEVDELKEKEEKLAKYMEEINEKIKDMIKKMHKLKEVIVLRDKANQDVITINELLNGGSNANLEEFISKKNKANDDINSIFKTLYSGDVYDLIETVGTFVREKRKIVGETFSAKQIDQVEQYLSEVRVAHANLDTLTHEKLINAYDQLSAEENNTEKLKNDLVKKKSEDLYKKMADSLKTFKTEYADLVRNMEEYEREEKILEQCMGKTLKKEEEHFNTLQVDGEALKDTYNCAGFEKLRGTFSQRKFELSQKIDHVKGVVTNMEKLLKSYSALEKHFLLLDDSDYVKRVETLRQTVQREMMNKKMSVQEDSFKRRTESVLKTIKIFESLNKTIHFHNHLNRSINECEGINVSINSLKGKTVALKGELQKEIDDIGADQLISEAVKVALLDKLKAELGSVNSKLDETHMDDLLKKSTDLNKFYRDSKSDLHEKRQEYPVHYSLEKVNDWEEIKTEVHELNAHYNAFNDNKAKLILANSRMYLESIYNLIKELVHNTREEKDKMERSLKGIEKSVETIELNQDYKNAKVTDNENEIKNINEDTIPKIKERIDECSRKLTKFEEQSDSLNNKDTNKGSDVTLLLDVIRQMKGTYQELKKIPTEMFKERDEIRNTEENVNKVQFAYERKLIEQFLKRITQKRNEAEEQTQQISAIVKQIEGIRKETGDPIDKELTTTNCEKHLHDAEEKGEEIKQIEELSTKLRGEAATTDVISEVIKIKEQVYAHLEKATSNSNHVSEALNTIKEMKELILSESYNSVINFILRNVNDAHKYVELVKMELLKIEDATDHVKIRFEEAKKLKEKIKTDVDDEGADHIIKEIEEIRKVILNEIKDTSTFLTNAEKGKENCLLHFENAKGGKAKFDYLKEHGDGEHKRISHSEINMVEENMTKVKQHTDEADKDVEQTKKFYYSILGYEKLINDLLNESLLRKVKLKCEKLRTEVDGIMDEMERVDVKAKEESIEQEQKVKQMKEQSIVEGDQPKELNEESMNALLQIKNYRQKLDDVMLSIKSVEENMEQFLRNAGSYVKTTLDISQLRNENSFDNLTAAEENYKIALRNVQNEKQRMISEEKRLAEMYRDIISVGKELEEQKKRYEVGLLKGIKENADRRLTALELTKKEVNSLVDPSKSIFFKFKLDNLDETDIMKYLYRYADRIYHIFDEFVKLYKMIEGYLSQNSDPSVTFNEVKMVREKAQMEEMSLGEKEEESKEVLRDMKKKESIRLLNEMMEMLNSAKERVTEDHAKVSNYVENVKKDVTDLKVLDDVNNGANVFNKAMNSVNEIKDAKYMNHRKEAENIYENMIQLANYFLDDDVRMESTGKLSEAAFAKAEPGIVSDIFGKIKEAKEIVEKIEEESIGIQNKQIEGERLSTEANHIYSVAKLKNEFKNKKNEAKLKVIFVLAEIEEALHKLKSVNKVKCHYDNYDNYNDILENNEEHENFKQISSTYKLKKAQIAKEADINEMKNDANMYKDKLASLDKNGETFNDGSDEISTAQKYKTDVEGIIDKLNVIDETINGINSTLDELLELGNNCQLHRTFLISSSLNNKIAKFLVEIREQKENTKKCFQYVKRNHQHLANFVSELHKTQGGIFENVNLVDNTPDADKYYHEFMEIEQEATKIVKDIKKEIYHLNDDVDEPVLEKRIKDVINTYNKLKTKKVQMDQSYKNMYITKLREVEGSHDLFNQVAQLIRGETDKKGKALSERENNLHSIYNFVKLHETELHNLYAKYTPEYMEKINKIFDDINARMIAVDLNDDHSSEYSDVKRHEHEAMLLMDATNNLSKEVEMMQNESGGKNDGINGGKSQLVEDYTNTMSEFTEQAKTVAKKIHDSKGDYANMFDHIRENEAMLERIDLKKKDIKEILAHLNRMKEYLLKKLSEEEKLHHMREKLEEVNTSTDEIVKKFRTYDQMVDISQNIDIKNVQSKRYDSVDEIDKEMSYIKTHNKDLIDSKFIVERALENDKRKKSEMAQIFSTISRDNSSMYEYAKSFFDSVLKEIEKLTQMIRNMDKLINENEAVMEKLKDQRRELQNVENASTDLGKLEEVDKMAQTKSETELSERNDSRNAKDGATYSTLMDDKETDSVNGEETKQENVVVKKGLPPQTDIYTSGVLKNDRNDQKSEKIGEKKSNKPVGTEENIQHSSYLNNDNSNNDIDVGTLYTLGGYNAPNDNYNTNESGDDINEEAKKKRNAVLFVYVGGLFSALFICIGAVFYLLHRKIGIEGVGKSDHEKKPTIEDTKIEVFEETYGLKRNVKDEVIDVPFVDMEDNL</sequence>
<feature type="region of interest" description="Disordered" evidence="2">
    <location>
        <begin position="2636"/>
        <end position="2753"/>
    </location>
</feature>
<dbReference type="VEuPathDB" id="PlasmoDB:PVX_098582"/>
<feature type="coiled-coil region" evidence="1">
    <location>
        <begin position="1601"/>
        <end position="1685"/>
    </location>
</feature>
<feature type="compositionally biased region" description="Basic and acidic residues" evidence="2">
    <location>
        <begin position="2643"/>
        <end position="2670"/>
    </location>
</feature>
<accession>A0A0U3N1B5</accession>
<reference evidence="4" key="1">
    <citation type="journal article" date="2015" name="Infect. Immun.">
        <title>Gene Models, Expression Repertoire, and Immune Response of Plasmodium vivax Reticulocyte Binding Proteins.</title>
        <authorList>
            <person name="Hietanen J."/>
            <person name="Chim-Ong A."/>
            <person name="Chiramanewong T."/>
            <person name="Gruszczyk J."/>
            <person name="Roobsoong W."/>
            <person name="Tham W.H."/>
            <person name="Sattabongkot J."/>
            <person name="Nguitragool W."/>
        </authorList>
    </citation>
    <scope>NUCLEOTIDE SEQUENCE</scope>
</reference>
<feature type="coiled-coil region" evidence="1">
    <location>
        <begin position="244"/>
        <end position="271"/>
    </location>
</feature>
<evidence type="ECO:0000313" key="4">
    <source>
        <dbReference type="EMBL" id="ALX38902.1"/>
    </source>
</evidence>
<proteinExistence type="evidence at transcript level"/>
<feature type="compositionally biased region" description="Basic and acidic residues" evidence="2">
    <location>
        <begin position="2679"/>
        <end position="2694"/>
    </location>
</feature>
<evidence type="ECO:0000256" key="2">
    <source>
        <dbReference type="SAM" id="MobiDB-lite"/>
    </source>
</evidence>
<dbReference type="EMBL" id="KU158835">
    <property type="protein sequence ID" value="ALX38902.1"/>
    <property type="molecule type" value="mRNA"/>
</dbReference>
<feature type="compositionally biased region" description="Basic and acidic residues" evidence="2">
    <location>
        <begin position="2716"/>
        <end position="2732"/>
    </location>
</feature>
<evidence type="ECO:0000256" key="3">
    <source>
        <dbReference type="SAM" id="Phobius"/>
    </source>
</evidence>
<feature type="transmembrane region" description="Helical" evidence="3">
    <location>
        <begin position="2796"/>
        <end position="2818"/>
    </location>
</feature>
<keyword evidence="3" id="KW-0812">Transmembrane</keyword>
<feature type="coiled-coil region" evidence="1">
    <location>
        <begin position="1939"/>
        <end position="1966"/>
    </location>
</feature>
<dbReference type="VEuPathDB" id="PlasmoDB:PVW1_070007600"/>
<feature type="region of interest" description="Disordered" evidence="2">
    <location>
        <begin position="104"/>
        <end position="141"/>
    </location>
</feature>
<protein>
    <submittedName>
        <fullName evidence="4">Reticulocyte-binding protein 1b</fullName>
    </submittedName>
</protein>
<feature type="coiled-coil region" evidence="1">
    <location>
        <begin position="1101"/>
        <end position="1178"/>
    </location>
</feature>
<organism evidence="4">
    <name type="scientific">Plasmodium vivax</name>
    <name type="common">malaria parasite P. vivax</name>
    <dbReference type="NCBI Taxonomy" id="5855"/>
    <lineage>
        <taxon>Eukaryota</taxon>
        <taxon>Sar</taxon>
        <taxon>Alveolata</taxon>
        <taxon>Apicomplexa</taxon>
        <taxon>Aconoidasida</taxon>
        <taxon>Haemosporida</taxon>
        <taxon>Plasmodiidae</taxon>
        <taxon>Plasmodium</taxon>
        <taxon>Plasmodium (Plasmodium)</taxon>
    </lineage>
</organism>
<dbReference type="VEuPathDB" id="PlasmoDB:PVP01_0701100"/>
<name>A0A0U3N1B5_PLAVI</name>
<feature type="coiled-coil region" evidence="1">
    <location>
        <begin position="746"/>
        <end position="813"/>
    </location>
</feature>
<keyword evidence="3" id="KW-0472">Membrane</keyword>
<feature type="compositionally biased region" description="Basic and acidic residues" evidence="2">
    <location>
        <begin position="130"/>
        <end position="139"/>
    </location>
</feature>
<keyword evidence="3" id="KW-1133">Transmembrane helix</keyword>